<comment type="subcellular location">
    <subcellularLocation>
        <location evidence="1">Membrane</location>
        <topology evidence="1">Multi-pass membrane protein</topology>
    </subcellularLocation>
</comment>
<feature type="repeat" description="NHL" evidence="6">
    <location>
        <begin position="100"/>
        <end position="140"/>
    </location>
</feature>
<evidence type="ECO:0000256" key="4">
    <source>
        <dbReference type="ARBA" id="ARBA00022989"/>
    </source>
</evidence>
<feature type="transmembrane region" description="Helical" evidence="7">
    <location>
        <begin position="548"/>
        <end position="566"/>
    </location>
</feature>
<feature type="transmembrane region" description="Helical" evidence="7">
    <location>
        <begin position="578"/>
        <end position="603"/>
    </location>
</feature>
<dbReference type="PROSITE" id="PS51125">
    <property type="entry name" value="NHL"/>
    <property type="match status" value="1"/>
</dbReference>
<dbReference type="Gene3D" id="2.120.10.30">
    <property type="entry name" value="TolB, C-terminal domain"/>
    <property type="match status" value="2"/>
</dbReference>
<feature type="transmembrane region" description="Helical" evidence="7">
    <location>
        <begin position="609"/>
        <end position="633"/>
    </location>
</feature>
<feature type="signal peptide" evidence="8">
    <location>
        <begin position="1"/>
        <end position="24"/>
    </location>
</feature>
<feature type="chain" id="PRO_5013045440" description="Yip1 domain-containing protein" evidence="8">
    <location>
        <begin position="25"/>
        <end position="684"/>
    </location>
</feature>
<dbReference type="GO" id="GO:0008270">
    <property type="term" value="F:zinc ion binding"/>
    <property type="evidence" value="ECO:0007669"/>
    <property type="project" value="UniProtKB-KW"/>
</dbReference>
<feature type="domain" description="Yip1" evidence="9">
    <location>
        <begin position="492"/>
        <end position="659"/>
    </location>
</feature>
<dbReference type="EMBL" id="MRTF01000003">
    <property type="protein sequence ID" value="OME93867.1"/>
    <property type="molecule type" value="Genomic_DNA"/>
</dbReference>
<keyword evidence="2 7" id="KW-0812">Transmembrane</keyword>
<dbReference type="Pfam" id="PF04893">
    <property type="entry name" value="Yip1"/>
    <property type="match status" value="1"/>
</dbReference>
<dbReference type="STRING" id="1401.BK123_11535"/>
<evidence type="ECO:0000313" key="10">
    <source>
        <dbReference type="EMBL" id="OME93867.1"/>
    </source>
</evidence>
<reference evidence="10 11" key="1">
    <citation type="submission" date="2016-11" db="EMBL/GenBank/DDBJ databases">
        <title>Paenibacillus species isolates.</title>
        <authorList>
            <person name="Beno S.M."/>
        </authorList>
    </citation>
    <scope>NUCLEOTIDE SEQUENCE [LARGE SCALE GENOMIC DNA]</scope>
    <source>
        <strain evidence="10 11">FSL F4-0100</strain>
    </source>
</reference>
<proteinExistence type="predicted"/>
<dbReference type="CDD" id="cd05819">
    <property type="entry name" value="NHL"/>
    <property type="match status" value="1"/>
</dbReference>
<gene>
    <name evidence="10" type="ORF">BK123_11535</name>
</gene>
<dbReference type="SUPFAM" id="SSF101898">
    <property type="entry name" value="NHL repeat"/>
    <property type="match status" value="1"/>
</dbReference>
<dbReference type="Proteomes" id="UP000187074">
    <property type="component" value="Unassembled WGS sequence"/>
</dbReference>
<sequence>MNRIWLPLLVMLVLALASPPLADAAPYYGYHYSSDGEAVPAPLPYMPDKVIYGSTVNAEAFNNPEDLFVGPDRRVYIADTGNDRVVVVDENWRLVRIIDSFQREGKADAFNKPQGVFVDKEHHIHVADTQNGRIVELDGEGKLVRIVGPPESETLRADFKFLPTKLALDSAGRLFAVSQGVFDGIVEFDANGAFSGFFGKNPVRFNAADLFWKQLATDAQRRQMALYVPIEFNNLAIDAEQFVYATATENRTTIDMVKRLNPSGINVLRQDGMIPVMGDLRSTRSGSFGGSSTLISIDVDADQIYLVLDSKRGRTFAYDYDGNLLFQFGQIGDKVGNFRGPADVAWFGRDILVLDRALNRLTLFKPTRYGSLMLDAASAYYNGKEEQAARLWREASKLNGNLELAHIGIGKAQLEEGNYEAAMASFKFGDSRPYFSKAFAGYRKAFLWNNFAWLFACLAATIAVFVLAKRFAPKRSSDDEYGPVRTALLTTVRPFKQFWELKYEGKGRLWVALTIVALVGFIFVLRAFYSGYLVSGGQWERINSVEEFAFIVIPFLVWCVANWSLTTLMDGEGTFKEIVVASGYAMLPLLLASTLQLAFGWMITLQELSFYSLFGTIGVLWFAGLLFVATLTVHQYTPLKTVVTMVLTVVVIAIIVFLALLVFSLIQQLVVFILTVYQELSLRI</sequence>
<evidence type="ECO:0000256" key="6">
    <source>
        <dbReference type="PROSITE-ProRule" id="PRU00504"/>
    </source>
</evidence>
<evidence type="ECO:0000256" key="7">
    <source>
        <dbReference type="SAM" id="Phobius"/>
    </source>
</evidence>
<keyword evidence="3" id="KW-0677">Repeat</keyword>
<keyword evidence="4 7" id="KW-1133">Transmembrane helix</keyword>
<feature type="transmembrane region" description="Helical" evidence="7">
    <location>
        <begin position="645"/>
        <end position="677"/>
    </location>
</feature>
<dbReference type="InterPro" id="IPR050952">
    <property type="entry name" value="TRIM-NHL_E3_ligases"/>
</dbReference>
<evidence type="ECO:0000256" key="8">
    <source>
        <dbReference type="SAM" id="SignalP"/>
    </source>
</evidence>
<keyword evidence="8" id="KW-0732">Signal</keyword>
<name>A0A1R1B3Z1_PAELA</name>
<dbReference type="InterPro" id="IPR001258">
    <property type="entry name" value="NHL_repeat"/>
</dbReference>
<accession>A0A1R1B3Z1</accession>
<evidence type="ECO:0000256" key="2">
    <source>
        <dbReference type="ARBA" id="ARBA00022692"/>
    </source>
</evidence>
<feature type="transmembrane region" description="Helical" evidence="7">
    <location>
        <begin position="509"/>
        <end position="528"/>
    </location>
</feature>
<dbReference type="RefSeq" id="WP_076322537.1">
    <property type="nucleotide sequence ID" value="NZ_MRTF01000003.1"/>
</dbReference>
<evidence type="ECO:0000259" key="9">
    <source>
        <dbReference type="Pfam" id="PF04893"/>
    </source>
</evidence>
<dbReference type="GO" id="GO:0016020">
    <property type="term" value="C:membrane"/>
    <property type="evidence" value="ECO:0007669"/>
    <property type="project" value="UniProtKB-SubCell"/>
</dbReference>
<dbReference type="InterPro" id="IPR011042">
    <property type="entry name" value="6-blade_b-propeller_TolB-like"/>
</dbReference>
<dbReference type="InterPro" id="IPR011990">
    <property type="entry name" value="TPR-like_helical_dom_sf"/>
</dbReference>
<evidence type="ECO:0000256" key="5">
    <source>
        <dbReference type="ARBA" id="ARBA00023136"/>
    </source>
</evidence>
<dbReference type="PANTHER" id="PTHR24104:SF25">
    <property type="entry name" value="PROTEIN LIN-41"/>
    <property type="match status" value="1"/>
</dbReference>
<dbReference type="PANTHER" id="PTHR24104">
    <property type="entry name" value="E3 UBIQUITIN-PROTEIN LIGASE NHLRC1-RELATED"/>
    <property type="match status" value="1"/>
</dbReference>
<evidence type="ECO:0000256" key="3">
    <source>
        <dbReference type="ARBA" id="ARBA00022737"/>
    </source>
</evidence>
<comment type="caution">
    <text evidence="10">The sequence shown here is derived from an EMBL/GenBank/DDBJ whole genome shotgun (WGS) entry which is preliminary data.</text>
</comment>
<feature type="transmembrane region" description="Helical" evidence="7">
    <location>
        <begin position="446"/>
        <end position="468"/>
    </location>
</feature>
<evidence type="ECO:0000313" key="11">
    <source>
        <dbReference type="Proteomes" id="UP000187074"/>
    </source>
</evidence>
<keyword evidence="5 7" id="KW-0472">Membrane</keyword>
<evidence type="ECO:0000256" key="1">
    <source>
        <dbReference type="ARBA" id="ARBA00004141"/>
    </source>
</evidence>
<dbReference type="AlphaFoldDB" id="A0A1R1B3Z1"/>
<organism evidence="10 11">
    <name type="scientific">Paenibacillus lautus</name>
    <name type="common">Bacillus lautus</name>
    <dbReference type="NCBI Taxonomy" id="1401"/>
    <lineage>
        <taxon>Bacteria</taxon>
        <taxon>Bacillati</taxon>
        <taxon>Bacillota</taxon>
        <taxon>Bacilli</taxon>
        <taxon>Bacillales</taxon>
        <taxon>Paenibacillaceae</taxon>
        <taxon>Paenibacillus</taxon>
    </lineage>
</organism>
<protein>
    <recommendedName>
        <fullName evidence="9">Yip1 domain-containing protein</fullName>
    </recommendedName>
</protein>
<dbReference type="InterPro" id="IPR006977">
    <property type="entry name" value="Yip1_dom"/>
</dbReference>
<dbReference type="SUPFAM" id="SSF48452">
    <property type="entry name" value="TPR-like"/>
    <property type="match status" value="1"/>
</dbReference>
<dbReference type="OrthoDB" id="9799230at2"/>